<accession>A0A8J6GJ66</accession>
<gene>
    <name evidence="2" type="ORF">LTLLF_153485</name>
</gene>
<dbReference type="Proteomes" id="UP000710432">
    <property type="component" value="Unassembled WGS sequence"/>
</dbReference>
<feature type="region of interest" description="Disordered" evidence="1">
    <location>
        <begin position="81"/>
        <end position="127"/>
    </location>
</feature>
<evidence type="ECO:0000313" key="2">
    <source>
        <dbReference type="EMBL" id="KAH0510723.1"/>
    </source>
</evidence>
<evidence type="ECO:0000256" key="1">
    <source>
        <dbReference type="SAM" id="MobiDB-lite"/>
    </source>
</evidence>
<feature type="compositionally biased region" description="Low complexity" evidence="1">
    <location>
        <begin position="58"/>
        <end position="67"/>
    </location>
</feature>
<proteinExistence type="predicted"/>
<dbReference type="EMBL" id="JAATJU010022409">
    <property type="protein sequence ID" value="KAH0510723.1"/>
    <property type="molecule type" value="Genomic_DNA"/>
</dbReference>
<feature type="compositionally biased region" description="Basic and acidic residues" evidence="1">
    <location>
        <begin position="1"/>
        <end position="27"/>
    </location>
</feature>
<feature type="compositionally biased region" description="Basic and acidic residues" evidence="1">
    <location>
        <begin position="99"/>
        <end position="122"/>
    </location>
</feature>
<dbReference type="AlphaFoldDB" id="A0A8J6GJ66"/>
<sequence length="149" mass="15608">MDSRARSSSREAHGRGGRSSSREDKRAKAGRGSGGRTHPDAGRSAGRTGTRGEPRVPAATTATTATAATATATATATIVDVDEVRGSGEEGTEVVVLLESERPEEGMEGRSDQRKVWRERDQTSGVSYPTVAKSDCVQDSSVCKKKGVS</sequence>
<comment type="caution">
    <text evidence="2">The sequence shown here is derived from an EMBL/GenBank/DDBJ whole genome shotgun (WGS) entry which is preliminary data.</text>
</comment>
<evidence type="ECO:0000313" key="3">
    <source>
        <dbReference type="Proteomes" id="UP000710432"/>
    </source>
</evidence>
<organism evidence="2 3">
    <name type="scientific">Microtus ochrogaster</name>
    <name type="common">Prairie vole</name>
    <dbReference type="NCBI Taxonomy" id="79684"/>
    <lineage>
        <taxon>Eukaryota</taxon>
        <taxon>Metazoa</taxon>
        <taxon>Chordata</taxon>
        <taxon>Craniata</taxon>
        <taxon>Vertebrata</taxon>
        <taxon>Euteleostomi</taxon>
        <taxon>Mammalia</taxon>
        <taxon>Eutheria</taxon>
        <taxon>Euarchontoglires</taxon>
        <taxon>Glires</taxon>
        <taxon>Rodentia</taxon>
        <taxon>Myomorpha</taxon>
        <taxon>Muroidea</taxon>
        <taxon>Cricetidae</taxon>
        <taxon>Arvicolinae</taxon>
        <taxon>Microtus</taxon>
    </lineage>
</organism>
<protein>
    <submittedName>
        <fullName evidence="2">Podocin</fullName>
    </submittedName>
</protein>
<feature type="region of interest" description="Disordered" evidence="1">
    <location>
        <begin position="1"/>
        <end position="67"/>
    </location>
</feature>
<reference evidence="2" key="1">
    <citation type="submission" date="2020-03" db="EMBL/GenBank/DDBJ databases">
        <title>Studies in the Genomics of Life Span.</title>
        <authorList>
            <person name="Glass D."/>
        </authorList>
    </citation>
    <scope>NUCLEOTIDE SEQUENCE</scope>
    <source>
        <strain evidence="2">LTLLF</strain>
        <tissue evidence="2">Muscle</tissue>
    </source>
</reference>
<name>A0A8J6GJ66_MICOH</name>